<reference evidence="1" key="1">
    <citation type="submission" date="2022-10" db="EMBL/GenBank/DDBJ databases">
        <title>Tapping the CABI collections for fungal endophytes: first genome assemblies for Collariella, Neodidymelliopsis, Ascochyta clinopodiicola, Didymella pomorum, Didymosphaeria variabile, Neocosmospora piperis and Neocucurbitaria cava.</title>
        <authorList>
            <person name="Hill R."/>
        </authorList>
    </citation>
    <scope>NUCLEOTIDE SEQUENCE</scope>
    <source>
        <strain evidence="1">IMI 355082</strain>
    </source>
</reference>
<comment type="caution">
    <text evidence="1">The sequence shown here is derived from an EMBL/GenBank/DDBJ whole genome shotgun (WGS) entry which is preliminary data.</text>
</comment>
<gene>
    <name evidence="1" type="ORF">N0V93_002823</name>
</gene>
<keyword evidence="2" id="KW-1185">Reference proteome</keyword>
<evidence type="ECO:0000313" key="2">
    <source>
        <dbReference type="Proteomes" id="UP001140453"/>
    </source>
</evidence>
<name>A0A9W9CY09_9PEZI</name>
<dbReference type="SUPFAM" id="SSF63829">
    <property type="entry name" value="Calcium-dependent phosphotriesterase"/>
    <property type="match status" value="1"/>
</dbReference>
<dbReference type="Gene3D" id="2.120.10.30">
    <property type="entry name" value="TolB, C-terminal domain"/>
    <property type="match status" value="1"/>
</dbReference>
<dbReference type="InterPro" id="IPR051288">
    <property type="entry name" value="Serum_paraoxonase/arylesterase"/>
</dbReference>
<proteinExistence type="predicted"/>
<dbReference type="PANTHER" id="PTHR11799:SF12">
    <property type="entry name" value="PARAOXONASE-RELATED"/>
    <property type="match status" value="1"/>
</dbReference>
<evidence type="ECO:0008006" key="3">
    <source>
        <dbReference type="Google" id="ProtNLM"/>
    </source>
</evidence>
<dbReference type="PANTHER" id="PTHR11799">
    <property type="entry name" value="PARAOXONASE"/>
    <property type="match status" value="1"/>
</dbReference>
<dbReference type="AlphaFoldDB" id="A0A9W9CY09"/>
<sequence>MATVGVVAGLVGLAAYVYGPATHGTLTKLGAFRELASFPLANANDFISIQDTTHCEDLHYYAPANTLFTACEDVSATRFKWFPPLTIYSDPNHAWKARGSVHIIDPETKESKRLAFENFDGPFITHGIDVISDPGLENEAVYILAINRVPNGAVFPRDGTKPEVDPGSTPKVASRIEVFHHKLGSSTIKHVQSISHPLIKTPNDLYAVSPTEIYVTNDHHYFEGLWRKAEDLWPGAKWSNVIHATVSEDGSVEAEAVVEKLNGPNGLAHGRTKDEILLASAPGGRFWIADRPTETKAIVLGEQIDLDSTIDNPSWFSDTYADEATGDASGFVLGGLTRAIDLPKIGHDPKGREGVMVWHVVPNKTEPGKWDKKLLWQDDGSKVRNAATAVLVGIDPKKEDGEKKAWLFVTGFSSENTVAVKVSLN</sequence>
<accession>A0A9W9CY09</accession>
<dbReference type="OrthoDB" id="5307922at2759"/>
<organism evidence="1 2">
    <name type="scientific">Gnomoniopsis smithogilvyi</name>
    <dbReference type="NCBI Taxonomy" id="1191159"/>
    <lineage>
        <taxon>Eukaryota</taxon>
        <taxon>Fungi</taxon>
        <taxon>Dikarya</taxon>
        <taxon>Ascomycota</taxon>
        <taxon>Pezizomycotina</taxon>
        <taxon>Sordariomycetes</taxon>
        <taxon>Sordariomycetidae</taxon>
        <taxon>Diaporthales</taxon>
        <taxon>Gnomoniaceae</taxon>
        <taxon>Gnomoniopsis</taxon>
    </lineage>
</organism>
<evidence type="ECO:0000313" key="1">
    <source>
        <dbReference type="EMBL" id="KAJ4393610.1"/>
    </source>
</evidence>
<protein>
    <recommendedName>
        <fullName evidence="3">Serum paraoxonase/arylesterase</fullName>
    </recommendedName>
</protein>
<dbReference type="EMBL" id="JAPEVB010000002">
    <property type="protein sequence ID" value="KAJ4393610.1"/>
    <property type="molecule type" value="Genomic_DNA"/>
</dbReference>
<dbReference type="Proteomes" id="UP001140453">
    <property type="component" value="Unassembled WGS sequence"/>
</dbReference>
<dbReference type="InterPro" id="IPR011042">
    <property type="entry name" value="6-blade_b-propeller_TolB-like"/>
</dbReference>